<protein>
    <submittedName>
        <fullName evidence="3">Glutathione S-transferase family protein</fullName>
    </submittedName>
</protein>
<evidence type="ECO:0000313" key="3">
    <source>
        <dbReference type="EMBL" id="MBW4706569.1"/>
    </source>
</evidence>
<accession>A0A9X1FRR2</accession>
<dbReference type="CDD" id="cd03046">
    <property type="entry name" value="GST_N_GTT1_like"/>
    <property type="match status" value="1"/>
</dbReference>
<dbReference type="Pfam" id="PF13409">
    <property type="entry name" value="GST_N_2"/>
    <property type="match status" value="1"/>
</dbReference>
<dbReference type="PROSITE" id="PS50405">
    <property type="entry name" value="GST_CTER"/>
    <property type="match status" value="1"/>
</dbReference>
<feature type="domain" description="GST N-terminal" evidence="1">
    <location>
        <begin position="1"/>
        <end position="75"/>
    </location>
</feature>
<evidence type="ECO:0000259" key="2">
    <source>
        <dbReference type="PROSITE" id="PS50405"/>
    </source>
</evidence>
<dbReference type="InterPro" id="IPR010987">
    <property type="entry name" value="Glutathione-S-Trfase_C-like"/>
</dbReference>
<dbReference type="PROSITE" id="PS50404">
    <property type="entry name" value="GST_NTER"/>
    <property type="match status" value="1"/>
</dbReference>
<comment type="caution">
    <text evidence="3">The sequence shown here is derived from an EMBL/GenBank/DDBJ whole genome shotgun (WGS) entry which is preliminary data.</text>
</comment>
<dbReference type="PANTHER" id="PTHR44051">
    <property type="entry name" value="GLUTATHIONE S-TRANSFERASE-RELATED"/>
    <property type="match status" value="1"/>
</dbReference>
<dbReference type="EMBL" id="JAHXDN010000001">
    <property type="protein sequence ID" value="MBW4706569.1"/>
    <property type="molecule type" value="Genomic_DNA"/>
</dbReference>
<reference evidence="3" key="1">
    <citation type="submission" date="2021-07" db="EMBL/GenBank/DDBJ databases">
        <title>Roseobacter insulae sp. nov., isolated from a tidal flat.</title>
        <authorList>
            <person name="Park S."/>
            <person name="Yoon J.-H."/>
        </authorList>
    </citation>
    <scope>NUCLEOTIDE SEQUENCE</scope>
    <source>
        <strain evidence="3">YSTF-M11</strain>
    </source>
</reference>
<dbReference type="SFLD" id="SFLDG00358">
    <property type="entry name" value="Main_(cytGST)"/>
    <property type="match status" value="1"/>
</dbReference>
<keyword evidence="4" id="KW-1185">Reference proteome</keyword>
<sequence>MYKVIGTTKSRAFRVMWLLHEIGEPFDHITALPRSEEAVRFNPTGKVPSLIDGEAVLTDSVAIMTYLADKHGKLTAPAGTVARARQDAMTLWLIDEWDAILWSAAKHSFVLPEEQRMPAIKASLKFEFERSTTQLSNRLDGPFLMGDQITIPDILACHCLNWAIGAKFPRTDDKLFHYAKSLRERPAFQAASAT</sequence>
<evidence type="ECO:0000313" key="4">
    <source>
        <dbReference type="Proteomes" id="UP001138661"/>
    </source>
</evidence>
<dbReference type="AlphaFoldDB" id="A0A9X1FRR2"/>
<dbReference type="PANTHER" id="PTHR44051:SF8">
    <property type="entry name" value="GLUTATHIONE S-TRANSFERASE GSTA"/>
    <property type="match status" value="1"/>
</dbReference>
<proteinExistence type="predicted"/>
<dbReference type="InterPro" id="IPR004045">
    <property type="entry name" value="Glutathione_S-Trfase_N"/>
</dbReference>
<organism evidence="3 4">
    <name type="scientific">Roseobacter insulae</name>
    <dbReference type="NCBI Taxonomy" id="2859783"/>
    <lineage>
        <taxon>Bacteria</taxon>
        <taxon>Pseudomonadati</taxon>
        <taxon>Pseudomonadota</taxon>
        <taxon>Alphaproteobacteria</taxon>
        <taxon>Rhodobacterales</taxon>
        <taxon>Roseobacteraceae</taxon>
        <taxon>Roseobacter</taxon>
    </lineage>
</organism>
<dbReference type="SFLD" id="SFLDS00019">
    <property type="entry name" value="Glutathione_Transferase_(cytos"/>
    <property type="match status" value="1"/>
</dbReference>
<dbReference type="RefSeq" id="WP_219498305.1">
    <property type="nucleotide sequence ID" value="NZ_JAHXDN010000001.1"/>
</dbReference>
<evidence type="ECO:0000259" key="1">
    <source>
        <dbReference type="PROSITE" id="PS50404"/>
    </source>
</evidence>
<feature type="domain" description="GST C-terminal" evidence="2">
    <location>
        <begin position="79"/>
        <end position="194"/>
    </location>
</feature>
<dbReference type="InterPro" id="IPR040079">
    <property type="entry name" value="Glutathione_S-Trfase"/>
</dbReference>
<gene>
    <name evidence="3" type="ORF">KX928_02100</name>
</gene>
<name>A0A9X1FRR2_9RHOB</name>
<dbReference type="Proteomes" id="UP001138661">
    <property type="component" value="Unassembled WGS sequence"/>
</dbReference>